<evidence type="ECO:0000313" key="12">
    <source>
        <dbReference type="EMBL" id="EHC19660.1"/>
    </source>
</evidence>
<dbReference type="GO" id="GO:0005886">
    <property type="term" value="C:plasma membrane"/>
    <property type="evidence" value="ECO:0007669"/>
    <property type="project" value="UniProtKB-SubCell"/>
</dbReference>
<evidence type="ECO:0000256" key="7">
    <source>
        <dbReference type="ARBA" id="ARBA00022989"/>
    </source>
</evidence>
<dbReference type="Pfam" id="PF00528">
    <property type="entry name" value="BPD_transp_1"/>
    <property type="match status" value="1"/>
</dbReference>
<dbReference type="PROSITE" id="PS50928">
    <property type="entry name" value="ABC_TM1"/>
    <property type="match status" value="1"/>
</dbReference>
<reference evidence="12 13" key="1">
    <citation type="submission" date="2011-09" db="EMBL/GenBank/DDBJ databases">
        <title>The draft genome of Fischerella sp. JSC-11.</title>
        <authorList>
            <consortium name="US DOE Joint Genome Institute (JGI-PGF)"/>
            <person name="Lucas S."/>
            <person name="Han J."/>
            <person name="Lapidus A."/>
            <person name="Cheng J.-F."/>
            <person name="Goodwin L."/>
            <person name="Pitluck S."/>
            <person name="Peters L."/>
            <person name="Land M.L."/>
            <person name="Hauser L."/>
            <person name="Sarkisova S."/>
            <person name="Bryant D.A."/>
            <person name="Brown I."/>
            <person name="Woyke T.J."/>
        </authorList>
    </citation>
    <scope>NUCLEOTIDE SEQUENCE [LARGE SCALE GENOMIC DNA]</scope>
    <source>
        <strain evidence="12 13">JSC-11</strain>
    </source>
</reference>
<comment type="caution">
    <text evidence="12">The sequence shown here is derived from an EMBL/GenBank/DDBJ whole genome shotgun (WGS) entry which is preliminary data.</text>
</comment>
<evidence type="ECO:0000256" key="2">
    <source>
        <dbReference type="ARBA" id="ARBA00007069"/>
    </source>
</evidence>
<dbReference type="SUPFAM" id="SSF161098">
    <property type="entry name" value="MetI-like"/>
    <property type="match status" value="1"/>
</dbReference>
<dbReference type="Gene3D" id="1.10.3720.10">
    <property type="entry name" value="MetI-like"/>
    <property type="match status" value="1"/>
</dbReference>
<dbReference type="InterPro" id="IPR035906">
    <property type="entry name" value="MetI-like_sf"/>
</dbReference>
<organism evidence="12 13">
    <name type="scientific">Fischerella thermalis JSC-11</name>
    <dbReference type="NCBI Taxonomy" id="741277"/>
    <lineage>
        <taxon>Bacteria</taxon>
        <taxon>Bacillati</taxon>
        <taxon>Cyanobacteriota</taxon>
        <taxon>Cyanophyceae</taxon>
        <taxon>Nostocales</taxon>
        <taxon>Hapalosiphonaceae</taxon>
        <taxon>Fischerella</taxon>
    </lineage>
</organism>
<accession>G6FNN0</accession>
<evidence type="ECO:0000256" key="8">
    <source>
        <dbReference type="ARBA" id="ARBA00023136"/>
    </source>
</evidence>
<keyword evidence="6 9" id="KW-0812">Transmembrane</keyword>
<evidence type="ECO:0000313" key="13">
    <source>
        <dbReference type="Proteomes" id="UP000004344"/>
    </source>
</evidence>
<dbReference type="PANTHER" id="PTHR30183:SF3">
    <property type="entry name" value="MOLYBDENUM TRANSPORT SYSTEM PERMEASE PROTEIN MODB"/>
    <property type="match status" value="1"/>
</dbReference>
<evidence type="ECO:0000256" key="3">
    <source>
        <dbReference type="ARBA" id="ARBA00022448"/>
    </source>
</evidence>
<feature type="transmembrane region" description="Helical" evidence="9">
    <location>
        <begin position="83"/>
        <end position="106"/>
    </location>
</feature>
<evidence type="ECO:0000256" key="9">
    <source>
        <dbReference type="RuleBase" id="RU363032"/>
    </source>
</evidence>
<feature type="domain" description="ABC transmembrane type-1" evidence="11">
    <location>
        <begin position="6"/>
        <end position="206"/>
    </location>
</feature>
<dbReference type="EMBL" id="AGIZ01000001">
    <property type="protein sequence ID" value="EHC19660.1"/>
    <property type="molecule type" value="Genomic_DNA"/>
</dbReference>
<dbReference type="Proteomes" id="UP000004344">
    <property type="component" value="Unassembled WGS sequence"/>
</dbReference>
<dbReference type="PATRIC" id="fig|741277.3.peg.553"/>
<keyword evidence="13" id="KW-1185">Reference proteome</keyword>
<proteinExistence type="inferred from homology"/>
<name>G6FNN0_9CYAN</name>
<keyword evidence="7 9" id="KW-1133">Transmembrane helix</keyword>
<evidence type="ECO:0000259" key="11">
    <source>
        <dbReference type="PROSITE" id="PS50928"/>
    </source>
</evidence>
<dbReference type="GeneID" id="93209928"/>
<dbReference type="InterPro" id="IPR011867">
    <property type="entry name" value="ModB_ABC"/>
</dbReference>
<dbReference type="InterPro" id="IPR049783">
    <property type="entry name" value="ABC_perm_TupB-like"/>
</dbReference>
<feature type="transmembrane region" description="Helical" evidence="9">
    <location>
        <begin position="188"/>
        <end position="206"/>
    </location>
</feature>
<dbReference type="InterPro" id="IPR000515">
    <property type="entry name" value="MetI-like"/>
</dbReference>
<keyword evidence="3 9" id="KW-0813">Transport</keyword>
<feature type="transmembrane region" description="Helical" evidence="9">
    <location>
        <begin position="127"/>
        <end position="149"/>
    </location>
</feature>
<dbReference type="RefSeq" id="WP_009454413.1">
    <property type="nucleotide sequence ID" value="NZ_AGIZ01000001.1"/>
</dbReference>
<dbReference type="CDD" id="cd06261">
    <property type="entry name" value="TM_PBP2"/>
    <property type="match status" value="1"/>
</dbReference>
<comment type="function">
    <text evidence="10">Part of the binding-protein-dependent transport system for molybdenum; probably responsible for the translocation of the substrate across the membrane.</text>
</comment>
<gene>
    <name evidence="12" type="ORF">FJSC11DRAFT_0477</name>
</gene>
<comment type="subcellular location">
    <subcellularLocation>
        <location evidence="1 9">Cell membrane</location>
        <topology evidence="1 9">Multi-pass membrane protein</topology>
    </subcellularLocation>
</comment>
<keyword evidence="5 10" id="KW-0500">Molybdenum</keyword>
<dbReference type="PANTHER" id="PTHR30183">
    <property type="entry name" value="MOLYBDENUM TRANSPORT SYSTEM PERMEASE PROTEIN MODB"/>
    <property type="match status" value="1"/>
</dbReference>
<evidence type="ECO:0000256" key="10">
    <source>
        <dbReference type="RuleBase" id="RU365097"/>
    </source>
</evidence>
<dbReference type="NCBIfam" id="NF038017">
    <property type="entry name" value="ABC_perm1"/>
    <property type="match status" value="1"/>
</dbReference>
<sequence>MDWFPYILSLQVTALATVFLLIIGLGLAIFLARVRFPGELVISTVLNLPLVLPPSVVGFYLLLALGRGSPIREWFGIDILFTWQAAAIASAIVALPLIVEAARAAILDVNPELEAAARTLGDSEIKVLWRVTLPLARSGILAGFILAVARALGEFGATLMVAGNIPERTQTLPLAIYDAVQNQEYGKANLMVLVMTFWAFLLLLWARSLEQRRQKRFTQKIIKTKNATVSRHSQTTSQLSPRSEI</sequence>
<feature type="transmembrane region" description="Helical" evidence="9">
    <location>
        <begin position="6"/>
        <end position="32"/>
    </location>
</feature>
<feature type="transmembrane region" description="Helical" evidence="9">
    <location>
        <begin position="44"/>
        <end position="63"/>
    </location>
</feature>
<evidence type="ECO:0000256" key="1">
    <source>
        <dbReference type="ARBA" id="ARBA00004651"/>
    </source>
</evidence>
<protein>
    <recommendedName>
        <fullName evidence="10">Molybdenum transport system permease</fullName>
    </recommendedName>
</protein>
<keyword evidence="8 9" id="KW-0472">Membrane</keyword>
<evidence type="ECO:0000256" key="6">
    <source>
        <dbReference type="ARBA" id="ARBA00022692"/>
    </source>
</evidence>
<dbReference type="NCBIfam" id="TIGR02141">
    <property type="entry name" value="modB_ABC"/>
    <property type="match status" value="1"/>
</dbReference>
<keyword evidence="4 10" id="KW-1003">Cell membrane</keyword>
<evidence type="ECO:0000256" key="5">
    <source>
        <dbReference type="ARBA" id="ARBA00022505"/>
    </source>
</evidence>
<comment type="similarity">
    <text evidence="2 10">Belongs to the binding-protein-dependent transport system permease family. CysTW subfamily.</text>
</comment>
<dbReference type="GO" id="GO:0015098">
    <property type="term" value="F:molybdate ion transmembrane transporter activity"/>
    <property type="evidence" value="ECO:0007669"/>
    <property type="project" value="UniProtKB-UniRule"/>
</dbReference>
<dbReference type="AlphaFoldDB" id="G6FNN0"/>
<evidence type="ECO:0000256" key="4">
    <source>
        <dbReference type="ARBA" id="ARBA00022475"/>
    </source>
</evidence>